<dbReference type="Proteomes" id="UP000265618">
    <property type="component" value="Unassembled WGS sequence"/>
</dbReference>
<dbReference type="AlphaFoldDB" id="A0A9K3CUA0"/>
<evidence type="ECO:0000256" key="1">
    <source>
        <dbReference type="SAM" id="MobiDB-lite"/>
    </source>
</evidence>
<name>A0A9K3CUA0_9EUKA</name>
<feature type="non-terminal residue" evidence="2">
    <location>
        <position position="79"/>
    </location>
</feature>
<comment type="caution">
    <text evidence="2">The sequence shown here is derived from an EMBL/GenBank/DDBJ whole genome shotgun (WGS) entry which is preliminary data.</text>
</comment>
<accession>A0A9K3CUA0</accession>
<protein>
    <submittedName>
        <fullName evidence="2">Uncharacterized protein</fullName>
    </submittedName>
</protein>
<feature type="region of interest" description="Disordered" evidence="1">
    <location>
        <begin position="53"/>
        <end position="79"/>
    </location>
</feature>
<feature type="compositionally biased region" description="Basic and acidic residues" evidence="1">
    <location>
        <begin position="68"/>
        <end position="79"/>
    </location>
</feature>
<organism evidence="2 3">
    <name type="scientific">Kipferlia bialata</name>
    <dbReference type="NCBI Taxonomy" id="797122"/>
    <lineage>
        <taxon>Eukaryota</taxon>
        <taxon>Metamonada</taxon>
        <taxon>Carpediemonas-like organisms</taxon>
        <taxon>Kipferlia</taxon>
    </lineage>
</organism>
<keyword evidence="3" id="KW-1185">Reference proteome</keyword>
<reference evidence="2 3" key="1">
    <citation type="journal article" date="2018" name="PLoS ONE">
        <title>The draft genome of Kipferlia bialata reveals reductive genome evolution in fornicate parasites.</title>
        <authorList>
            <person name="Tanifuji G."/>
            <person name="Takabayashi S."/>
            <person name="Kume K."/>
            <person name="Takagi M."/>
            <person name="Nakayama T."/>
            <person name="Kamikawa R."/>
            <person name="Inagaki Y."/>
            <person name="Hashimoto T."/>
        </authorList>
    </citation>
    <scope>NUCLEOTIDE SEQUENCE [LARGE SCALE GENOMIC DNA]</scope>
    <source>
        <strain evidence="2">NY0173</strain>
    </source>
</reference>
<sequence>MNVSVVYLDKNRRQFTNLAPAKDKAQQDVVLGGNAEPRVTVREGIVMERAARALRPKRKPRSTGNKIAESHDLPAHRNK</sequence>
<proteinExistence type="predicted"/>
<evidence type="ECO:0000313" key="3">
    <source>
        <dbReference type="Proteomes" id="UP000265618"/>
    </source>
</evidence>
<evidence type="ECO:0000313" key="2">
    <source>
        <dbReference type="EMBL" id="GIQ82433.1"/>
    </source>
</evidence>
<gene>
    <name evidence="2" type="ORF">KIPB_003570</name>
</gene>
<dbReference type="EMBL" id="BDIP01000692">
    <property type="protein sequence ID" value="GIQ82433.1"/>
    <property type="molecule type" value="Genomic_DNA"/>
</dbReference>